<comment type="similarity">
    <text evidence="3 10">Belongs to the PP2C family.</text>
</comment>
<evidence type="ECO:0000256" key="10">
    <source>
        <dbReference type="RuleBase" id="RU003465"/>
    </source>
</evidence>
<dbReference type="InterPro" id="IPR036457">
    <property type="entry name" value="PPM-type-like_dom_sf"/>
</dbReference>
<feature type="region of interest" description="Disordered" evidence="11">
    <location>
        <begin position="467"/>
        <end position="511"/>
    </location>
</feature>
<dbReference type="FunFam" id="3.60.40.10:FF:000016">
    <property type="entry name" value="Protein phosphatase 2C"/>
    <property type="match status" value="1"/>
</dbReference>
<dbReference type="Pfam" id="PF00481">
    <property type="entry name" value="PP2C"/>
    <property type="match status" value="1"/>
</dbReference>
<accession>G8YNB3</accession>
<comment type="catalytic activity">
    <reaction evidence="9">
        <text>O-phospho-L-threonyl-[protein] + H2O = L-threonyl-[protein] + phosphate</text>
        <dbReference type="Rhea" id="RHEA:47004"/>
        <dbReference type="Rhea" id="RHEA-COMP:11060"/>
        <dbReference type="Rhea" id="RHEA-COMP:11605"/>
        <dbReference type="ChEBI" id="CHEBI:15377"/>
        <dbReference type="ChEBI" id="CHEBI:30013"/>
        <dbReference type="ChEBI" id="CHEBI:43474"/>
        <dbReference type="ChEBI" id="CHEBI:61977"/>
        <dbReference type="EC" id="3.1.3.16"/>
    </reaction>
    <physiologicalReaction direction="left-to-right" evidence="9">
        <dbReference type="Rhea" id="RHEA:47005"/>
    </physiologicalReaction>
</comment>
<comment type="cofactor">
    <cofactor evidence="1">
        <name>Mn(2+)</name>
        <dbReference type="ChEBI" id="CHEBI:29035"/>
    </cofactor>
</comment>
<dbReference type="EC" id="3.1.3.16" evidence="4"/>
<dbReference type="GO" id="GO:0004722">
    <property type="term" value="F:protein serine/threonine phosphatase activity"/>
    <property type="evidence" value="ECO:0007669"/>
    <property type="project" value="UniProtKB-EC"/>
</dbReference>
<feature type="region of interest" description="Disordered" evidence="11">
    <location>
        <begin position="396"/>
        <end position="429"/>
    </location>
</feature>
<evidence type="ECO:0000256" key="4">
    <source>
        <dbReference type="ARBA" id="ARBA00013081"/>
    </source>
</evidence>
<evidence type="ECO:0000256" key="9">
    <source>
        <dbReference type="ARBA" id="ARBA00048832"/>
    </source>
</evidence>
<keyword evidence="6 10" id="KW-0378">Hydrolase</keyword>
<feature type="compositionally biased region" description="Basic and acidic residues" evidence="11">
    <location>
        <begin position="10"/>
        <end position="20"/>
    </location>
</feature>
<evidence type="ECO:0000256" key="5">
    <source>
        <dbReference type="ARBA" id="ARBA00022723"/>
    </source>
</evidence>
<feature type="compositionally biased region" description="Acidic residues" evidence="11">
    <location>
        <begin position="403"/>
        <end position="425"/>
    </location>
</feature>
<evidence type="ECO:0000256" key="7">
    <source>
        <dbReference type="ARBA" id="ARBA00022912"/>
    </source>
</evidence>
<dbReference type="SUPFAM" id="SSF81606">
    <property type="entry name" value="PP2C-like"/>
    <property type="match status" value="1"/>
</dbReference>
<proteinExistence type="inferred from homology"/>
<dbReference type="InterPro" id="IPR000222">
    <property type="entry name" value="PP2C_BS"/>
</dbReference>
<keyword evidence="7 10" id="KW-0904">Protein phosphatase</keyword>
<dbReference type="InterPro" id="IPR015655">
    <property type="entry name" value="PP2C"/>
</dbReference>
<dbReference type="GO" id="GO:0046872">
    <property type="term" value="F:metal ion binding"/>
    <property type="evidence" value="ECO:0007669"/>
    <property type="project" value="UniProtKB-KW"/>
</dbReference>
<dbReference type="eggNOG" id="KOG0698">
    <property type="taxonomic scope" value="Eukaryota"/>
</dbReference>
<dbReference type="AlphaFoldDB" id="G8YNB3"/>
<dbReference type="SMART" id="SM00332">
    <property type="entry name" value="PP2Cc"/>
    <property type="match status" value="1"/>
</dbReference>
<dbReference type="EMBL" id="FO082055">
    <property type="protein sequence ID" value="CCE79431.1"/>
    <property type="molecule type" value="Genomic_DNA"/>
</dbReference>
<dbReference type="GO" id="GO:1903753">
    <property type="term" value="P:negative regulation of p38MAPK cascade"/>
    <property type="evidence" value="ECO:0007669"/>
    <property type="project" value="UniProtKB-ARBA"/>
</dbReference>
<evidence type="ECO:0000259" key="12">
    <source>
        <dbReference type="PROSITE" id="PS51746"/>
    </source>
</evidence>
<keyword evidence="5" id="KW-0479">Metal-binding</keyword>
<dbReference type="PANTHER" id="PTHR13832">
    <property type="entry name" value="PROTEIN PHOSPHATASE 2C"/>
    <property type="match status" value="1"/>
</dbReference>
<evidence type="ECO:0000256" key="2">
    <source>
        <dbReference type="ARBA" id="ARBA00001946"/>
    </source>
</evidence>
<feature type="region of interest" description="Disordered" evidence="11">
    <location>
        <begin position="50"/>
        <end position="73"/>
    </location>
</feature>
<name>G8YNB3_PICSO</name>
<evidence type="ECO:0000256" key="6">
    <source>
        <dbReference type="ARBA" id="ARBA00022801"/>
    </source>
</evidence>
<organism evidence="13 14">
    <name type="scientific">Pichia sorbitophila (strain ATCC MYA-4447 / BCRC 22081 / CBS 7064 / NBRC 10061 / NRRL Y-12695)</name>
    <name type="common">Hybrid yeast</name>
    <dbReference type="NCBI Taxonomy" id="559304"/>
    <lineage>
        <taxon>Eukaryota</taxon>
        <taxon>Fungi</taxon>
        <taxon>Dikarya</taxon>
        <taxon>Ascomycota</taxon>
        <taxon>Saccharomycotina</taxon>
        <taxon>Pichiomycetes</taxon>
        <taxon>Debaryomycetaceae</taxon>
        <taxon>Millerozyma</taxon>
    </lineage>
</organism>
<dbReference type="Proteomes" id="UP000005222">
    <property type="component" value="Chromosome E"/>
</dbReference>
<keyword evidence="14" id="KW-1185">Reference proteome</keyword>
<keyword evidence="8" id="KW-0464">Manganese</keyword>
<feature type="region of interest" description="Disordered" evidence="11">
    <location>
        <begin position="1"/>
        <end position="20"/>
    </location>
</feature>
<feature type="compositionally biased region" description="Acidic residues" evidence="11">
    <location>
        <begin position="471"/>
        <end position="480"/>
    </location>
</feature>
<dbReference type="InterPro" id="IPR001932">
    <property type="entry name" value="PPM-type_phosphatase-like_dom"/>
</dbReference>
<evidence type="ECO:0000313" key="13">
    <source>
        <dbReference type="EMBL" id="CCE79431.1"/>
    </source>
</evidence>
<dbReference type="PANTHER" id="PTHR13832:SF565">
    <property type="entry name" value="AT28366P-RELATED"/>
    <property type="match status" value="1"/>
</dbReference>
<dbReference type="HOGENOM" id="CLU_013173_4_3_1"/>
<evidence type="ECO:0000256" key="11">
    <source>
        <dbReference type="SAM" id="MobiDB-lite"/>
    </source>
</evidence>
<sequence length="511" mass="56017">MGQILSQPVTEKHTENNGDKHLAYGLSSMQGWRINMEDAHTTVLDLHKLKDVEEDEEPEGKGQTGASEKSTSVDPLANRVSFFGVYDGHGGEKTAIFTGETLHKLVKSTESFQKGDYINAMKEGFLNCDQAILRDYDMKDDDSGCAATSVIITPKQVVCANAGDSRTIMSINGFAKALSYDHKPSNEGEKARICSAGGYVDMGRVNGNLALSRGIGDFEFKKNLDLPAEEQIVTCYPDVIMHDLDFEQDEFVVLACDGIWDCLTSPQCMECIRRGIYERKALQTICEEIMELCCAPTSDGSGIGCDNMSIIIVALLDASKNETLDDWYEKIIKKIELAQSDKEESKLYGQISPPYNELYKEIYGEYYEIGQQSQNAPSKGNNSGYYSMFGGLPGLRNGPGFENNEEDDSESSNPQGEEEGNEGEPDSAANGAVSLQKLLASNAITNENGVIYLDTTSAQSLLAHFGMSGNEDGEYEDNDDVHDKHIEEEVEDTDSDSKSDDADTSNDTNAK</sequence>
<dbReference type="OMA" id="TITEDWE"/>
<feature type="compositionally biased region" description="Polar residues" evidence="11">
    <location>
        <begin position="64"/>
        <end position="73"/>
    </location>
</feature>
<dbReference type="Gene3D" id="3.60.40.10">
    <property type="entry name" value="PPM-type phosphatase domain"/>
    <property type="match status" value="1"/>
</dbReference>
<reference evidence="13 14" key="1">
    <citation type="journal article" date="2012" name="G3 (Bethesda)">
        <title>Pichia sorbitophila, an interspecies yeast hybrid reveals early steps of genome resolution following polyploidization.</title>
        <authorList>
            <person name="Leh Louis V."/>
            <person name="Despons L."/>
            <person name="Friedrich A."/>
            <person name="Martin T."/>
            <person name="Durrens P."/>
            <person name="Casaregola S."/>
            <person name="Neuveglise C."/>
            <person name="Fairhead C."/>
            <person name="Marck C."/>
            <person name="Cruz J.A."/>
            <person name="Straub M.L."/>
            <person name="Kugler V."/>
            <person name="Sacerdot C."/>
            <person name="Uzunov Z."/>
            <person name="Thierry A."/>
            <person name="Weiss S."/>
            <person name="Bleykasten C."/>
            <person name="De Montigny J."/>
            <person name="Jacques N."/>
            <person name="Jung P."/>
            <person name="Lemaire M."/>
            <person name="Mallet S."/>
            <person name="Morel G."/>
            <person name="Richard G.F."/>
            <person name="Sarkar A."/>
            <person name="Savel G."/>
            <person name="Schacherer J."/>
            <person name="Seret M.L."/>
            <person name="Talla E."/>
            <person name="Samson G."/>
            <person name="Jubin C."/>
            <person name="Poulain J."/>
            <person name="Vacherie B."/>
            <person name="Barbe V."/>
            <person name="Pelletier E."/>
            <person name="Sherman D.J."/>
            <person name="Westhof E."/>
            <person name="Weissenbach J."/>
            <person name="Baret P.V."/>
            <person name="Wincker P."/>
            <person name="Gaillardin C."/>
            <person name="Dujon B."/>
            <person name="Souciet J.L."/>
        </authorList>
    </citation>
    <scope>NUCLEOTIDE SEQUENCE [LARGE SCALE GENOMIC DNA]</scope>
    <source>
        <strain evidence="14">ATCC MYA-4447 / BCRC 22081 / CBS 7064 / NBRC 10061 / NRRL Y-12695</strain>
    </source>
</reference>
<dbReference type="InParanoid" id="G8YNB3"/>
<gene>
    <name evidence="13" type="primary">Piso0_001493</name>
    <name evidence="13" type="ORF">GNLVRS01_PISO0E06274g</name>
</gene>
<dbReference type="PROSITE" id="PS01032">
    <property type="entry name" value="PPM_1"/>
    <property type="match status" value="1"/>
</dbReference>
<evidence type="ECO:0000256" key="8">
    <source>
        <dbReference type="ARBA" id="ARBA00023211"/>
    </source>
</evidence>
<dbReference type="FunCoup" id="G8YNB3">
    <property type="interactions" value="2371"/>
</dbReference>
<dbReference type="PROSITE" id="PS51746">
    <property type="entry name" value="PPM_2"/>
    <property type="match status" value="1"/>
</dbReference>
<evidence type="ECO:0000256" key="1">
    <source>
        <dbReference type="ARBA" id="ARBA00001936"/>
    </source>
</evidence>
<feature type="domain" description="PPM-type phosphatase" evidence="12">
    <location>
        <begin position="23"/>
        <end position="315"/>
    </location>
</feature>
<evidence type="ECO:0000313" key="14">
    <source>
        <dbReference type="Proteomes" id="UP000005222"/>
    </source>
</evidence>
<evidence type="ECO:0000256" key="3">
    <source>
        <dbReference type="ARBA" id="ARBA00006702"/>
    </source>
</evidence>
<dbReference type="GO" id="GO:1904289">
    <property type="term" value="P:regulation of mitotic DNA damage checkpoint"/>
    <property type="evidence" value="ECO:0007669"/>
    <property type="project" value="UniProtKB-ARBA"/>
</dbReference>
<comment type="cofactor">
    <cofactor evidence="2">
        <name>Mg(2+)</name>
        <dbReference type="ChEBI" id="CHEBI:18420"/>
    </cofactor>
</comment>
<dbReference type="STRING" id="559304.G8YNB3"/>
<dbReference type="OrthoDB" id="10264738at2759"/>
<dbReference type="CDD" id="cd00143">
    <property type="entry name" value="PP2Cc"/>
    <property type="match status" value="1"/>
</dbReference>
<protein>
    <recommendedName>
        <fullName evidence="4">protein-serine/threonine phosphatase</fullName>
        <ecNumber evidence="4">3.1.3.16</ecNumber>
    </recommendedName>
</protein>